<dbReference type="EMBL" id="RDQH01000341">
    <property type="protein sequence ID" value="RXH73268.1"/>
    <property type="molecule type" value="Genomic_DNA"/>
</dbReference>
<comment type="caution">
    <text evidence="1">The sequence shown here is derived from an EMBL/GenBank/DDBJ whole genome shotgun (WGS) entry which is preliminary data.</text>
</comment>
<evidence type="ECO:0000313" key="2">
    <source>
        <dbReference type="Proteomes" id="UP000290289"/>
    </source>
</evidence>
<name>A0A498HNZ6_MALDO</name>
<reference evidence="1 2" key="1">
    <citation type="submission" date="2018-10" db="EMBL/GenBank/DDBJ databases">
        <title>A high-quality apple genome assembly.</title>
        <authorList>
            <person name="Hu J."/>
        </authorList>
    </citation>
    <scope>NUCLEOTIDE SEQUENCE [LARGE SCALE GENOMIC DNA]</scope>
    <source>
        <strain evidence="2">cv. HFTH1</strain>
        <tissue evidence="1">Young leaf</tissue>
    </source>
</reference>
<protein>
    <submittedName>
        <fullName evidence="1">Uncharacterized protein</fullName>
    </submittedName>
</protein>
<organism evidence="1 2">
    <name type="scientific">Malus domestica</name>
    <name type="common">Apple</name>
    <name type="synonym">Pyrus malus</name>
    <dbReference type="NCBI Taxonomy" id="3750"/>
    <lineage>
        <taxon>Eukaryota</taxon>
        <taxon>Viridiplantae</taxon>
        <taxon>Streptophyta</taxon>
        <taxon>Embryophyta</taxon>
        <taxon>Tracheophyta</taxon>
        <taxon>Spermatophyta</taxon>
        <taxon>Magnoliopsida</taxon>
        <taxon>eudicotyledons</taxon>
        <taxon>Gunneridae</taxon>
        <taxon>Pentapetalae</taxon>
        <taxon>rosids</taxon>
        <taxon>fabids</taxon>
        <taxon>Rosales</taxon>
        <taxon>Rosaceae</taxon>
        <taxon>Amygdaloideae</taxon>
        <taxon>Maleae</taxon>
        <taxon>Malus</taxon>
    </lineage>
</organism>
<accession>A0A498HNZ6</accession>
<sequence>MLKAPKQGRRVEDDQVVVVVGNNDDDEASNMEGTLTQLLPNLYQESRDCVRGTTISVAAVVVFDKAMEFVGDPTFLRIWQRETER</sequence>
<dbReference type="AlphaFoldDB" id="A0A498HNZ6"/>
<keyword evidence="2" id="KW-1185">Reference proteome</keyword>
<dbReference type="Proteomes" id="UP000290289">
    <property type="component" value="Chromosome 15"/>
</dbReference>
<proteinExistence type="predicted"/>
<evidence type="ECO:0000313" key="1">
    <source>
        <dbReference type="EMBL" id="RXH73268.1"/>
    </source>
</evidence>
<gene>
    <name evidence="1" type="ORF">DVH24_012952</name>
</gene>